<keyword evidence="5" id="KW-0520">NAD</keyword>
<dbReference type="GO" id="GO:0016491">
    <property type="term" value="F:oxidoreductase activity"/>
    <property type="evidence" value="ECO:0007669"/>
    <property type="project" value="InterPro"/>
</dbReference>
<accession>A0A9X1MPM8</accession>
<dbReference type="InterPro" id="IPR002937">
    <property type="entry name" value="Amino_oxidase"/>
</dbReference>
<dbReference type="RefSeq" id="WP_230221548.1">
    <property type="nucleotide sequence ID" value="NZ_JAJKFT010000010.1"/>
</dbReference>
<keyword evidence="3" id="KW-0274">FAD</keyword>
<reference evidence="7" key="1">
    <citation type="submission" date="2021-11" db="EMBL/GenBank/DDBJ databases">
        <title>Genome sequence.</title>
        <authorList>
            <person name="Sun Q."/>
        </authorList>
    </citation>
    <scope>NUCLEOTIDE SEQUENCE</scope>
    <source>
        <strain evidence="7">JC732</strain>
    </source>
</reference>
<name>A0A9X1MPM8_9BACT</name>
<evidence type="ECO:0000256" key="3">
    <source>
        <dbReference type="ARBA" id="ARBA00022827"/>
    </source>
</evidence>
<dbReference type="InterPro" id="IPR052206">
    <property type="entry name" value="Retinol_saturase"/>
</dbReference>
<evidence type="ECO:0000313" key="8">
    <source>
        <dbReference type="Proteomes" id="UP001139103"/>
    </source>
</evidence>
<feature type="domain" description="Amine oxidase" evidence="6">
    <location>
        <begin position="25"/>
        <end position="375"/>
    </location>
</feature>
<evidence type="ECO:0000256" key="4">
    <source>
        <dbReference type="ARBA" id="ARBA00022857"/>
    </source>
</evidence>
<protein>
    <submittedName>
        <fullName evidence="7">NAD(P)/FAD-dependent oxidoreductase</fullName>
    </submittedName>
</protein>
<organism evidence="7 8">
    <name type="scientific">Blastopirellula sediminis</name>
    <dbReference type="NCBI Taxonomy" id="2894196"/>
    <lineage>
        <taxon>Bacteria</taxon>
        <taxon>Pseudomonadati</taxon>
        <taxon>Planctomycetota</taxon>
        <taxon>Planctomycetia</taxon>
        <taxon>Pirellulales</taxon>
        <taxon>Pirellulaceae</taxon>
        <taxon>Blastopirellula</taxon>
    </lineage>
</organism>
<evidence type="ECO:0000256" key="2">
    <source>
        <dbReference type="ARBA" id="ARBA00022729"/>
    </source>
</evidence>
<gene>
    <name evidence="7" type="ORF">LOC68_18660</name>
</gene>
<evidence type="ECO:0000256" key="5">
    <source>
        <dbReference type="ARBA" id="ARBA00023027"/>
    </source>
</evidence>
<dbReference type="PANTHER" id="PTHR46091">
    <property type="entry name" value="BLR7054 PROTEIN"/>
    <property type="match status" value="1"/>
</dbReference>
<dbReference type="EMBL" id="JAJKFT010000010">
    <property type="protein sequence ID" value="MCC9630421.1"/>
    <property type="molecule type" value="Genomic_DNA"/>
</dbReference>
<dbReference type="Proteomes" id="UP001139103">
    <property type="component" value="Unassembled WGS sequence"/>
</dbReference>
<dbReference type="Pfam" id="PF01593">
    <property type="entry name" value="Amino_oxidase"/>
    <property type="match status" value="1"/>
</dbReference>
<dbReference type="SUPFAM" id="SSF51905">
    <property type="entry name" value="FAD/NAD(P)-binding domain"/>
    <property type="match status" value="1"/>
</dbReference>
<comment type="caution">
    <text evidence="7">The sequence shown here is derived from an EMBL/GenBank/DDBJ whole genome shotgun (WGS) entry which is preliminary data.</text>
</comment>
<evidence type="ECO:0000256" key="1">
    <source>
        <dbReference type="ARBA" id="ARBA00022630"/>
    </source>
</evidence>
<dbReference type="PANTHER" id="PTHR46091:SF3">
    <property type="entry name" value="AMINE OXIDASE DOMAIN-CONTAINING PROTEIN"/>
    <property type="match status" value="1"/>
</dbReference>
<evidence type="ECO:0000313" key="7">
    <source>
        <dbReference type="EMBL" id="MCC9630421.1"/>
    </source>
</evidence>
<keyword evidence="2" id="KW-0732">Signal</keyword>
<keyword evidence="1" id="KW-0285">Flavoprotein</keyword>
<keyword evidence="4" id="KW-0521">NADP</keyword>
<dbReference type="Gene3D" id="3.50.50.60">
    <property type="entry name" value="FAD/NAD(P)-binding domain"/>
    <property type="match status" value="2"/>
</dbReference>
<keyword evidence="8" id="KW-1185">Reference proteome</keyword>
<dbReference type="InterPro" id="IPR036188">
    <property type="entry name" value="FAD/NAD-bd_sf"/>
</dbReference>
<dbReference type="AlphaFoldDB" id="A0A9X1MPM8"/>
<sequence>MNFGTSYKQNPINGSYDVIVIGSGIGGLGAAALLAKHGGKRVLVLERHYTAGGFTHTFRRPGYEWDVGVHYIGDIFDLDAPLRTLLDDVTDAQLEWADMGEVYDRIIIGDQTYDFVKGRENFRQRLHDYFPNERTAIDRYLQEVDATSDRARMFFAEKALPVFLSRLVGGLMRWPLLRKAKRTTLETLSSLTSDKQLIGVLTGQFGDYGLPPGQSSFFIHAMIAKHYLEGAAYPVGGASRFAATMLPVIEQRGGAVYTNAEVGRILVENDRAVGVELADGNQLRAPWVVSDAGALNTFQRLLPPETSAAPHCQRLLRHQSESPAHISLYIGLRETAEQLGLSKPNLWVYRDYDHDRNFARIQADPNAPLPVAYISFPSAKDPDFEQRYPGRATIEVISVAPYAWFAPWASDPWKKRGDEYEALKEQLTGKLLEQLYACCPQVEGRIDYAELSTPLSTEHFMGHPHGMIYGLAATPARFAERWLRPQTPLRNLYLTGTDICTLGIAGALFGGFLTASAILGKNLMPAVAKGAKRAQARKTKGAATG</sequence>
<proteinExistence type="predicted"/>
<evidence type="ECO:0000259" key="6">
    <source>
        <dbReference type="Pfam" id="PF01593"/>
    </source>
</evidence>